<proteinExistence type="predicted"/>
<dbReference type="Pfam" id="PF02588">
    <property type="entry name" value="YitT_membrane"/>
    <property type="match status" value="1"/>
</dbReference>
<dbReference type="EMBL" id="CP065321">
    <property type="protein sequence ID" value="QQR30168.1"/>
    <property type="molecule type" value="Genomic_DNA"/>
</dbReference>
<dbReference type="PANTHER" id="PTHR33545:SF5">
    <property type="entry name" value="UPF0750 MEMBRANE PROTEIN YITT"/>
    <property type="match status" value="1"/>
</dbReference>
<evidence type="ECO:0000256" key="6">
    <source>
        <dbReference type="SAM" id="Phobius"/>
    </source>
</evidence>
<evidence type="ECO:0000256" key="1">
    <source>
        <dbReference type="ARBA" id="ARBA00004651"/>
    </source>
</evidence>
<dbReference type="Gene3D" id="3.30.70.120">
    <property type="match status" value="1"/>
</dbReference>
<evidence type="ECO:0000313" key="8">
    <source>
        <dbReference type="EMBL" id="ASB40886.1"/>
    </source>
</evidence>
<evidence type="ECO:0000313" key="9">
    <source>
        <dbReference type="EMBL" id="QQR30168.1"/>
    </source>
</evidence>
<keyword evidence="4 6" id="KW-1133">Transmembrane helix</keyword>
<organism evidence="9 11">
    <name type="scientific">Acutalibacter muris</name>
    <dbReference type="NCBI Taxonomy" id="1796620"/>
    <lineage>
        <taxon>Bacteria</taxon>
        <taxon>Bacillati</taxon>
        <taxon>Bacillota</taxon>
        <taxon>Clostridia</taxon>
        <taxon>Eubacteriales</taxon>
        <taxon>Acutalibacteraceae</taxon>
        <taxon>Acutalibacter</taxon>
    </lineage>
</organism>
<dbReference type="PANTHER" id="PTHR33545">
    <property type="entry name" value="UPF0750 MEMBRANE PROTEIN YITT-RELATED"/>
    <property type="match status" value="1"/>
</dbReference>
<reference evidence="10" key="2">
    <citation type="submission" date="2017-05" db="EMBL/GenBank/DDBJ databases">
        <title>Improved OligoMM genomes.</title>
        <authorList>
            <person name="Garzetti D."/>
        </authorList>
    </citation>
    <scope>NUCLEOTIDE SEQUENCE [LARGE SCALE GENOMIC DNA]</scope>
    <source>
        <strain evidence="10">KB18</strain>
    </source>
</reference>
<evidence type="ECO:0000256" key="3">
    <source>
        <dbReference type="ARBA" id="ARBA00022692"/>
    </source>
</evidence>
<name>A0A1Z2XR35_9FIRM</name>
<protein>
    <submittedName>
        <fullName evidence="9">YitT family protein</fullName>
    </submittedName>
</protein>
<dbReference type="InterPro" id="IPR019264">
    <property type="entry name" value="DUF2179"/>
</dbReference>
<dbReference type="CDD" id="cd16380">
    <property type="entry name" value="YitT_C"/>
    <property type="match status" value="1"/>
</dbReference>
<dbReference type="AlphaFoldDB" id="A0A1Z2XR35"/>
<dbReference type="Proteomes" id="UP000596035">
    <property type="component" value="Chromosome"/>
</dbReference>
<comment type="subcellular location">
    <subcellularLocation>
        <location evidence="1">Cell membrane</location>
        <topology evidence="1">Multi-pass membrane protein</topology>
    </subcellularLocation>
</comment>
<evidence type="ECO:0000256" key="2">
    <source>
        <dbReference type="ARBA" id="ARBA00022475"/>
    </source>
</evidence>
<evidence type="ECO:0000313" key="11">
    <source>
        <dbReference type="Proteomes" id="UP000596035"/>
    </source>
</evidence>
<keyword evidence="3 6" id="KW-0812">Transmembrane</keyword>
<evidence type="ECO:0000313" key="10">
    <source>
        <dbReference type="Proteomes" id="UP000196710"/>
    </source>
</evidence>
<gene>
    <name evidence="8" type="ORF">ADH66_09600</name>
    <name evidence="9" type="ORF">I5Q82_19635</name>
</gene>
<reference evidence="9 11" key="3">
    <citation type="submission" date="2020-11" db="EMBL/GenBank/DDBJ databases">
        <title>Closed and high quality bacterial genomes of the OMM12 community.</title>
        <authorList>
            <person name="Marbouty M."/>
            <person name="Lamy-Besnier Q."/>
            <person name="Debarbieux L."/>
            <person name="Koszul R."/>
        </authorList>
    </citation>
    <scope>NUCLEOTIDE SEQUENCE [LARGE SCALE GENOMIC DNA]</scope>
    <source>
        <strain evidence="9 11">KB18</strain>
    </source>
</reference>
<dbReference type="InterPro" id="IPR051461">
    <property type="entry name" value="UPF0750_membrane"/>
</dbReference>
<dbReference type="EMBL" id="CP021422">
    <property type="protein sequence ID" value="ASB40886.1"/>
    <property type="molecule type" value="Genomic_DNA"/>
</dbReference>
<dbReference type="Pfam" id="PF10035">
    <property type="entry name" value="DUF2179"/>
    <property type="match status" value="1"/>
</dbReference>
<feature type="domain" description="DUF2179" evidence="7">
    <location>
        <begin position="228"/>
        <end position="281"/>
    </location>
</feature>
<feature type="transmembrane region" description="Helical" evidence="6">
    <location>
        <begin position="12"/>
        <end position="34"/>
    </location>
</feature>
<feature type="transmembrane region" description="Helical" evidence="6">
    <location>
        <begin position="82"/>
        <end position="101"/>
    </location>
</feature>
<feature type="transmembrane region" description="Helical" evidence="6">
    <location>
        <begin position="113"/>
        <end position="132"/>
    </location>
</feature>
<evidence type="ECO:0000256" key="5">
    <source>
        <dbReference type="ARBA" id="ARBA00023136"/>
    </source>
</evidence>
<dbReference type="PIRSF" id="PIRSF006483">
    <property type="entry name" value="Membrane_protein_YitT"/>
    <property type="match status" value="1"/>
</dbReference>
<feature type="transmembrane region" description="Helical" evidence="6">
    <location>
        <begin position="54"/>
        <end position="75"/>
    </location>
</feature>
<keyword evidence="5 6" id="KW-0472">Membrane</keyword>
<keyword evidence="10" id="KW-1185">Reference proteome</keyword>
<dbReference type="GO" id="GO:0005886">
    <property type="term" value="C:plasma membrane"/>
    <property type="evidence" value="ECO:0007669"/>
    <property type="project" value="UniProtKB-SubCell"/>
</dbReference>
<sequence>MRRLDWKRLKKASEVGFAIIAGNMLLGFAVAAFILPSGVIMGGATGVGVVLARFIPLDTALIVLCVNLLALALGWAVLGWRFVLATVASSLLYPIFLGAAQRVPGIEGLTADPLLSALLGGGLVGIAVGLVMRVGSSTGGTDVVNLVLHKCTHIPVSVAVYLTDIVIMGAQAVFSDPEQILYGVVLLVVETIVLDKVMLLGQSQIQLFVISSRYEEIRQKCLTKLQAGITMVQIETGRTRSPQRGVLCVIPPRKLYAAQSLIQSVDPNAFLTITQIKEVRGQGFSSERVYVEPPEIPAR</sequence>
<dbReference type="InterPro" id="IPR015867">
    <property type="entry name" value="N-reg_PII/ATP_PRibTrfase_C"/>
</dbReference>
<accession>A0A1Z2XR35</accession>
<dbReference type="InterPro" id="IPR003740">
    <property type="entry name" value="YitT"/>
</dbReference>
<dbReference type="RefSeq" id="WP_066541359.1">
    <property type="nucleotide sequence ID" value="NZ_CP021422.1"/>
</dbReference>
<evidence type="ECO:0000259" key="7">
    <source>
        <dbReference type="Pfam" id="PF10035"/>
    </source>
</evidence>
<reference evidence="8" key="1">
    <citation type="journal article" date="2017" name="Genome Announc.">
        <title>High-Quality Whole-Genome Sequences of the Oligo-Mouse-Microbiota Bacterial Community.</title>
        <authorList>
            <person name="Garzetti D."/>
            <person name="Brugiroux S."/>
            <person name="Bunk B."/>
            <person name="Pukall R."/>
            <person name="McCoy K.D."/>
            <person name="Macpherson A.J."/>
            <person name="Stecher B."/>
        </authorList>
    </citation>
    <scope>NUCLEOTIDE SEQUENCE</scope>
    <source>
        <strain evidence="8">KB18</strain>
    </source>
</reference>
<keyword evidence="2" id="KW-1003">Cell membrane</keyword>
<dbReference type="KEGG" id="amur:ADH66_09600"/>
<evidence type="ECO:0000256" key="4">
    <source>
        <dbReference type="ARBA" id="ARBA00022989"/>
    </source>
</evidence>
<dbReference type="Proteomes" id="UP000196710">
    <property type="component" value="Chromosome"/>
</dbReference>